<dbReference type="RefSeq" id="WP_173179090.1">
    <property type="nucleotide sequence ID" value="NZ_AP021876.1"/>
</dbReference>
<dbReference type="AlphaFoldDB" id="A0A5K7ZI27"/>
<reference evidence="2 3" key="1">
    <citation type="submission" date="2019-11" db="EMBL/GenBank/DDBJ databases">
        <title>Comparative genomics of hydrocarbon-degrading Desulfosarcina strains.</title>
        <authorList>
            <person name="Watanabe M."/>
            <person name="Kojima H."/>
            <person name="Fukui M."/>
        </authorList>
    </citation>
    <scope>NUCLEOTIDE SEQUENCE [LARGE SCALE GENOMIC DNA]</scope>
    <source>
        <strain evidence="2 3">28bB2T</strain>
    </source>
</reference>
<dbReference type="Pfam" id="PF01208">
    <property type="entry name" value="URO-D"/>
    <property type="match status" value="1"/>
</dbReference>
<dbReference type="Proteomes" id="UP000425960">
    <property type="component" value="Chromosome"/>
</dbReference>
<feature type="domain" description="Uroporphyrinogen decarboxylase (URO-D)" evidence="1">
    <location>
        <begin position="39"/>
        <end position="321"/>
    </location>
</feature>
<evidence type="ECO:0000259" key="1">
    <source>
        <dbReference type="Pfam" id="PF01208"/>
    </source>
</evidence>
<dbReference type="GO" id="GO:0004853">
    <property type="term" value="F:uroporphyrinogen decarboxylase activity"/>
    <property type="evidence" value="ECO:0007669"/>
    <property type="project" value="InterPro"/>
</dbReference>
<organism evidence="2 3">
    <name type="scientific">Desulfosarcina ovata subsp. sediminis</name>
    <dbReference type="NCBI Taxonomy" id="885957"/>
    <lineage>
        <taxon>Bacteria</taxon>
        <taxon>Pseudomonadati</taxon>
        <taxon>Thermodesulfobacteriota</taxon>
        <taxon>Desulfobacteria</taxon>
        <taxon>Desulfobacterales</taxon>
        <taxon>Desulfosarcinaceae</taxon>
        <taxon>Desulfosarcina</taxon>
    </lineage>
</organism>
<name>A0A5K7ZI27_9BACT</name>
<dbReference type="InterPro" id="IPR000257">
    <property type="entry name" value="Uroporphyrinogen_deCOase"/>
</dbReference>
<dbReference type="InterPro" id="IPR052024">
    <property type="entry name" value="Methanogen_methyltrans"/>
</dbReference>
<evidence type="ECO:0000313" key="2">
    <source>
        <dbReference type="EMBL" id="BBO80521.1"/>
    </source>
</evidence>
<dbReference type="SUPFAM" id="SSF51726">
    <property type="entry name" value="UROD/MetE-like"/>
    <property type="match status" value="1"/>
</dbReference>
<dbReference type="KEGG" id="dov:DSCO28_10870"/>
<dbReference type="InterPro" id="IPR038071">
    <property type="entry name" value="UROD/MetE-like_sf"/>
</dbReference>
<sequence>MKLIDYVLSHNRRLVSPVGGGSAKRFNDQIDTSNMTPEDKIAQWLYFQTKEYGHDFVISSIPYIDICNYFGLKTYIDSHKTEHVCLGQINSTNDLKKISKSKSFKAFMTNPYIKAIKKFKKLSTTAIGLGGFGPATLTSYVLGVENFLIKCIKDPVLIQEVSNFFSELIIEIACEGEKNGADFLWVGEPIVVMISRKHFNTFSGQYVKKIFDKTYLPGFLHVPGETNHLLDEFVQTGAQCLSLDHHVDMKKVAYTVPQNVVTLGNIDTISIATNDVKKIKKQVIELNEKIKNFPNFIVSSGGGIIDGTPEENLRVLFDVTSRFPTYNKEQYHQINDLWRIIAANDWDLFNNYISDHNVSNEIINICSDEACEYLNFQLKNNKIDLETYNKMIKEIDGSNAKYIGIKYR</sequence>
<dbReference type="Gene3D" id="3.20.20.210">
    <property type="match status" value="1"/>
</dbReference>
<dbReference type="PANTHER" id="PTHR47099">
    <property type="entry name" value="METHYLCOBAMIDE:COM METHYLTRANSFERASE MTBA"/>
    <property type="match status" value="1"/>
</dbReference>
<accession>A0A5K7ZI27</accession>
<dbReference type="PANTHER" id="PTHR47099:SF1">
    <property type="entry name" value="METHYLCOBAMIDE:COM METHYLTRANSFERASE MTBA"/>
    <property type="match status" value="1"/>
</dbReference>
<evidence type="ECO:0000313" key="3">
    <source>
        <dbReference type="Proteomes" id="UP000425960"/>
    </source>
</evidence>
<dbReference type="EMBL" id="AP021876">
    <property type="protein sequence ID" value="BBO80521.1"/>
    <property type="molecule type" value="Genomic_DNA"/>
</dbReference>
<protein>
    <submittedName>
        <fullName evidence="2">Uroporphyrinogen decarboxylase</fullName>
    </submittedName>
</protein>
<proteinExistence type="predicted"/>
<dbReference type="GO" id="GO:0006779">
    <property type="term" value="P:porphyrin-containing compound biosynthetic process"/>
    <property type="evidence" value="ECO:0007669"/>
    <property type="project" value="InterPro"/>
</dbReference>
<gene>
    <name evidence="2" type="ORF">DSCO28_10870</name>
</gene>